<dbReference type="AlphaFoldDB" id="A0A381P4N9"/>
<evidence type="ECO:0000313" key="1">
    <source>
        <dbReference type="EMBL" id="SUZ61188.1"/>
    </source>
</evidence>
<evidence type="ECO:0008006" key="2">
    <source>
        <dbReference type="Google" id="ProtNLM"/>
    </source>
</evidence>
<sequence length="32" mass="3515">MSDSEFNRLADQEVISCIRSQEEAGVDIVTDG</sequence>
<name>A0A381P4N9_9ZZZZ</name>
<protein>
    <recommendedName>
        <fullName evidence="2">Cobalamin-independent methionine synthase MetE C-terminal/archaeal domain-containing protein</fullName>
    </recommendedName>
</protein>
<feature type="non-terminal residue" evidence="1">
    <location>
        <position position="32"/>
    </location>
</feature>
<dbReference type="Gene3D" id="3.20.20.210">
    <property type="match status" value="1"/>
</dbReference>
<dbReference type="EMBL" id="UINC01000787">
    <property type="protein sequence ID" value="SUZ61188.1"/>
    <property type="molecule type" value="Genomic_DNA"/>
</dbReference>
<dbReference type="InterPro" id="IPR038071">
    <property type="entry name" value="UROD/MetE-like_sf"/>
</dbReference>
<gene>
    <name evidence="1" type="ORF">METZ01_LOCUS14042</name>
</gene>
<accession>A0A381P4N9</accession>
<proteinExistence type="predicted"/>
<reference evidence="1" key="1">
    <citation type="submission" date="2018-05" db="EMBL/GenBank/DDBJ databases">
        <authorList>
            <person name="Lanie J.A."/>
            <person name="Ng W.-L."/>
            <person name="Kazmierczak K.M."/>
            <person name="Andrzejewski T.M."/>
            <person name="Davidsen T.M."/>
            <person name="Wayne K.J."/>
            <person name="Tettelin H."/>
            <person name="Glass J.I."/>
            <person name="Rusch D."/>
            <person name="Podicherti R."/>
            <person name="Tsui H.-C.T."/>
            <person name="Winkler M.E."/>
        </authorList>
    </citation>
    <scope>NUCLEOTIDE SEQUENCE</scope>
</reference>
<organism evidence="1">
    <name type="scientific">marine metagenome</name>
    <dbReference type="NCBI Taxonomy" id="408172"/>
    <lineage>
        <taxon>unclassified sequences</taxon>
        <taxon>metagenomes</taxon>
        <taxon>ecological metagenomes</taxon>
    </lineage>
</organism>